<dbReference type="InterPro" id="IPR042099">
    <property type="entry name" value="ANL_N_sf"/>
</dbReference>
<gene>
    <name evidence="1" type="ORF">JJQ60_20980</name>
</gene>
<evidence type="ECO:0000313" key="1">
    <source>
        <dbReference type="EMBL" id="MBL0686014.1"/>
    </source>
</evidence>
<comment type="caution">
    <text evidence="1">The sequence shown here is derived from an EMBL/GenBank/DDBJ whole genome shotgun (WGS) entry which is preliminary data.</text>
</comment>
<keyword evidence="1" id="KW-0436">Ligase</keyword>
<sequence length="434" mass="50594">MDLLQIFRRNAFWFYDFLRGFDIRDHYRDIKQINEFPTSEFSKNKKAKYLKDILNHAIDTTEFYKAVDDSKLSNFPVINKNLIRDNFEDFTSSKYKTKNCILVSTSGSTGAPFSVLQNMSKRCRNTGDNLFYSKKSGYEIGYELVYIKIWPDNLKRSLFSKDWIQNIVPQSVFKLEDDDIAEFIKKLEESTSRKSFLGYVSAFEKICKYLDRSNAKSVNCNVHSIITISEGLNEYTRSRLQKYFGVTPVSRYSNNENGIIAQEDKSKEHKFMINLASYHVEILSLDQDIIMPNGERGRIVVTDLHNYAMPLIRYDTGDIGTMEVDKNGIPYLASIEGRKLDLIYNTNGDLVPSHISYKLCKYGEYKQFQLVQYGEKEYLIKLNTNTKVDEEKMLLEYKEYLGQDANITIEYVDEIPLLSSGKRREVMNTYHSQL</sequence>
<dbReference type="InterPro" id="IPR053158">
    <property type="entry name" value="CapK_Type1_Caps_Biosynth"/>
</dbReference>
<protein>
    <submittedName>
        <fullName evidence="1">Phenylacetate--CoA ligase family protein</fullName>
    </submittedName>
</protein>
<dbReference type="Gene3D" id="3.40.50.12780">
    <property type="entry name" value="N-terminal domain of ligase-like"/>
    <property type="match status" value="1"/>
</dbReference>
<keyword evidence="2" id="KW-1185">Reference proteome</keyword>
<dbReference type="RefSeq" id="WP_201924532.1">
    <property type="nucleotide sequence ID" value="NZ_BAABAX010000028.1"/>
</dbReference>
<dbReference type="GO" id="GO:0016874">
    <property type="term" value="F:ligase activity"/>
    <property type="evidence" value="ECO:0007669"/>
    <property type="project" value="UniProtKB-KW"/>
</dbReference>
<organism evidence="1 2">
    <name type="scientific">Aquimarina mytili</name>
    <dbReference type="NCBI Taxonomy" id="874423"/>
    <lineage>
        <taxon>Bacteria</taxon>
        <taxon>Pseudomonadati</taxon>
        <taxon>Bacteroidota</taxon>
        <taxon>Flavobacteriia</taxon>
        <taxon>Flavobacteriales</taxon>
        <taxon>Flavobacteriaceae</taxon>
        <taxon>Aquimarina</taxon>
    </lineage>
</organism>
<name>A0A937A870_9FLAO</name>
<accession>A0A937A870</accession>
<dbReference type="AlphaFoldDB" id="A0A937A870"/>
<reference evidence="1" key="1">
    <citation type="submission" date="2021-01" db="EMBL/GenBank/DDBJ databases">
        <authorList>
            <person name="Zhong Y.L."/>
        </authorList>
    </citation>
    <scope>NUCLEOTIDE SEQUENCE</scope>
    <source>
        <strain evidence="1">KCTC 23302</strain>
    </source>
</reference>
<proteinExistence type="predicted"/>
<dbReference type="SUPFAM" id="SSF56801">
    <property type="entry name" value="Acetyl-CoA synthetase-like"/>
    <property type="match status" value="1"/>
</dbReference>
<dbReference type="PANTHER" id="PTHR36932">
    <property type="entry name" value="CAPSULAR POLYSACCHARIDE BIOSYNTHESIS PROTEIN"/>
    <property type="match status" value="1"/>
</dbReference>
<dbReference type="EMBL" id="JAERQJ010000016">
    <property type="protein sequence ID" value="MBL0686014.1"/>
    <property type="molecule type" value="Genomic_DNA"/>
</dbReference>
<evidence type="ECO:0000313" key="2">
    <source>
        <dbReference type="Proteomes" id="UP000651057"/>
    </source>
</evidence>
<dbReference type="Proteomes" id="UP000651057">
    <property type="component" value="Unassembled WGS sequence"/>
</dbReference>
<dbReference type="PANTHER" id="PTHR36932:SF1">
    <property type="entry name" value="CAPSULAR POLYSACCHARIDE BIOSYNTHESIS PROTEIN"/>
    <property type="match status" value="1"/>
</dbReference>